<dbReference type="AlphaFoldDB" id="A0A1I3JNF3"/>
<feature type="domain" description="Tyr recombinase" evidence="3">
    <location>
        <begin position="171"/>
        <end position="349"/>
    </location>
</feature>
<dbReference type="InterPro" id="IPR002104">
    <property type="entry name" value="Integrase_catalytic"/>
</dbReference>
<dbReference type="GO" id="GO:0003677">
    <property type="term" value="F:DNA binding"/>
    <property type="evidence" value="ECO:0007669"/>
    <property type="project" value="InterPro"/>
</dbReference>
<keyword evidence="1" id="KW-0233">DNA recombination</keyword>
<dbReference type="SUPFAM" id="SSF56349">
    <property type="entry name" value="DNA breaking-rejoining enzymes"/>
    <property type="match status" value="1"/>
</dbReference>
<evidence type="ECO:0000256" key="1">
    <source>
        <dbReference type="ARBA" id="ARBA00023172"/>
    </source>
</evidence>
<feature type="compositionally biased region" description="Acidic residues" evidence="2">
    <location>
        <begin position="75"/>
        <end position="89"/>
    </location>
</feature>
<dbReference type="InterPro" id="IPR011010">
    <property type="entry name" value="DNA_brk_join_enz"/>
</dbReference>
<evidence type="ECO:0000313" key="4">
    <source>
        <dbReference type="EMBL" id="SFI61528.1"/>
    </source>
</evidence>
<evidence type="ECO:0000259" key="3">
    <source>
        <dbReference type="PROSITE" id="PS51898"/>
    </source>
</evidence>
<dbReference type="GO" id="GO:0006310">
    <property type="term" value="P:DNA recombination"/>
    <property type="evidence" value="ECO:0007669"/>
    <property type="project" value="UniProtKB-KW"/>
</dbReference>
<feature type="region of interest" description="Disordered" evidence="2">
    <location>
        <begin position="70"/>
        <end position="89"/>
    </location>
</feature>
<proteinExistence type="predicted"/>
<sequence length="445" mass="50983">MTDSDPREEVDTLRQRLRSNGEDARYVQYDTDRRHLLKFSDNIRLVPSEIGDHRHLKLLRHCTRMATLATPPSVEDFEDNDEADDAGVDDQDDVDELLEDHGLLGAALEYRAVAETIVRWINSEYDNEHTNQDYRTALRSFGRYRQKRDEPPETLAWIPTGTSNDFDPVPSERDLLTWNDLQDLINAARNPRDEALLAVQFEAGLRGGELYDLQVGDVFDSDHSVGIHVNGKEGERSVHLISSVPYLQRWLDEHPASDDDQAWLWSKLSSSDRPSYPTFLNYFKYAAERVDISKDVTPTAFRKANTRWLVTQGFSTARIEDRQGRKRGSDHTSRYMARFGEESNENAYARLHGIEVESEEPEQTGPIECPRCHRDTPRDKDFCMWCHNALSFEATEKVDAVDDDVAESIAESAQDEGVDVTPEEMLEARKALEENPELKQLLLPD</sequence>
<dbReference type="PROSITE" id="PS51898">
    <property type="entry name" value="TYR_RECOMBINASE"/>
    <property type="match status" value="1"/>
</dbReference>
<reference evidence="4 5" key="1">
    <citation type="submission" date="2016-10" db="EMBL/GenBank/DDBJ databases">
        <authorList>
            <person name="de Groot N.N."/>
        </authorList>
    </citation>
    <scope>NUCLEOTIDE SEQUENCE [LARGE SCALE GENOMIC DNA]</scope>
    <source>
        <strain evidence="4 5">SP2</strain>
    </source>
</reference>
<protein>
    <submittedName>
        <fullName evidence="4">Site-specific recombinase XerD</fullName>
    </submittedName>
</protein>
<dbReference type="GO" id="GO:0015074">
    <property type="term" value="P:DNA integration"/>
    <property type="evidence" value="ECO:0007669"/>
    <property type="project" value="InterPro"/>
</dbReference>
<evidence type="ECO:0000256" key="2">
    <source>
        <dbReference type="SAM" id="MobiDB-lite"/>
    </source>
</evidence>
<accession>A0A1I3JNF3</accession>
<evidence type="ECO:0000313" key="5">
    <source>
        <dbReference type="Proteomes" id="UP000182829"/>
    </source>
</evidence>
<organism evidence="4 5">
    <name type="scientific">Natronobacterium gregoryi</name>
    <dbReference type="NCBI Taxonomy" id="44930"/>
    <lineage>
        <taxon>Archaea</taxon>
        <taxon>Methanobacteriati</taxon>
        <taxon>Methanobacteriota</taxon>
        <taxon>Stenosarchaea group</taxon>
        <taxon>Halobacteria</taxon>
        <taxon>Halobacteriales</taxon>
        <taxon>Natrialbaceae</taxon>
        <taxon>Natronobacterium</taxon>
    </lineage>
</organism>
<gene>
    <name evidence="4" type="ORF">SAMN05443661_102183</name>
</gene>
<dbReference type="GeneID" id="14209061"/>
<dbReference type="EMBL" id="FORO01000002">
    <property type="protein sequence ID" value="SFI61528.1"/>
    <property type="molecule type" value="Genomic_DNA"/>
</dbReference>
<dbReference type="Gene3D" id="1.10.443.10">
    <property type="entry name" value="Intergrase catalytic core"/>
    <property type="match status" value="1"/>
</dbReference>
<dbReference type="OMA" id="MGYEQLN"/>
<dbReference type="OrthoDB" id="144892at2157"/>
<name>A0A1I3JNF3_9EURY</name>
<dbReference type="Proteomes" id="UP000182829">
    <property type="component" value="Unassembled WGS sequence"/>
</dbReference>
<dbReference type="CDD" id="cd00397">
    <property type="entry name" value="DNA_BRE_C"/>
    <property type="match status" value="1"/>
</dbReference>
<dbReference type="RefSeq" id="WP_005577816.1">
    <property type="nucleotide sequence ID" value="NZ_FORO01000002.1"/>
</dbReference>
<dbReference type="Pfam" id="PF00589">
    <property type="entry name" value="Phage_integrase"/>
    <property type="match status" value="1"/>
</dbReference>
<dbReference type="InterPro" id="IPR013762">
    <property type="entry name" value="Integrase-like_cat_sf"/>
</dbReference>